<evidence type="ECO:0000256" key="2">
    <source>
        <dbReference type="ARBA" id="ARBA00007306"/>
    </source>
</evidence>
<keyword evidence="15" id="KW-1185">Reference proteome</keyword>
<feature type="compositionally biased region" description="Basic and acidic residues" evidence="11">
    <location>
        <begin position="443"/>
        <end position="459"/>
    </location>
</feature>
<evidence type="ECO:0000256" key="5">
    <source>
        <dbReference type="ARBA" id="ARBA00022853"/>
    </source>
</evidence>
<dbReference type="InterPro" id="IPR001680">
    <property type="entry name" value="WD40_rpt"/>
</dbReference>
<evidence type="ECO:0000256" key="3">
    <source>
        <dbReference type="ARBA" id="ARBA00022574"/>
    </source>
</evidence>
<feature type="repeat" description="WD" evidence="9">
    <location>
        <begin position="125"/>
        <end position="157"/>
    </location>
</feature>
<evidence type="ECO:0000256" key="10">
    <source>
        <dbReference type="RuleBase" id="RU364014"/>
    </source>
</evidence>
<dbReference type="InterPro" id="IPR015943">
    <property type="entry name" value="WD40/YVTN_repeat-like_dom_sf"/>
</dbReference>
<keyword evidence="8 10" id="KW-0539">Nucleus</keyword>
<dbReference type="Pfam" id="PF24105">
    <property type="entry name" value="Beta-prop_CAF1B_HIR1"/>
    <property type="match status" value="1"/>
</dbReference>
<evidence type="ECO:0000256" key="7">
    <source>
        <dbReference type="ARBA" id="ARBA00023163"/>
    </source>
</evidence>
<dbReference type="FunFam" id="2.130.10.10:FF:000075">
    <property type="entry name" value="Protein HIRA"/>
    <property type="match status" value="1"/>
</dbReference>
<keyword evidence="5 10" id="KW-0156">Chromatin regulator</keyword>
<dbReference type="GO" id="GO:0000417">
    <property type="term" value="C:HIR complex"/>
    <property type="evidence" value="ECO:0007669"/>
    <property type="project" value="TreeGrafter"/>
</dbReference>
<feature type="region of interest" description="Disordered" evidence="11">
    <location>
        <begin position="589"/>
        <end position="622"/>
    </location>
</feature>
<dbReference type="GO" id="GO:0000785">
    <property type="term" value="C:chromatin"/>
    <property type="evidence" value="ECO:0007669"/>
    <property type="project" value="TreeGrafter"/>
</dbReference>
<feature type="compositionally biased region" description="Polar residues" evidence="11">
    <location>
        <begin position="516"/>
        <end position="540"/>
    </location>
</feature>
<evidence type="ECO:0000256" key="11">
    <source>
        <dbReference type="SAM" id="MobiDB-lite"/>
    </source>
</evidence>
<feature type="domain" description="Protein HIRA-like C-terminal" evidence="12">
    <location>
        <begin position="744"/>
        <end position="941"/>
    </location>
</feature>
<comment type="similarity">
    <text evidence="2 10">Belongs to the WD repeat HIR1 family.</text>
</comment>
<dbReference type="AlphaFoldDB" id="A0A210QY85"/>
<evidence type="ECO:0000256" key="6">
    <source>
        <dbReference type="ARBA" id="ARBA00023015"/>
    </source>
</evidence>
<dbReference type="PANTHER" id="PTHR13831">
    <property type="entry name" value="MEMBER OF THE HIR1 FAMILY OF WD-REPEAT PROTEINS"/>
    <property type="match status" value="1"/>
</dbReference>
<feature type="domain" description="CAF1B/HIR1 beta-propeller" evidence="13">
    <location>
        <begin position="2"/>
        <end position="358"/>
    </location>
</feature>
<dbReference type="SUPFAM" id="SSF50978">
    <property type="entry name" value="WD40 repeat-like"/>
    <property type="match status" value="2"/>
</dbReference>
<dbReference type="InterPro" id="IPR011494">
    <property type="entry name" value="HIRA-like_C"/>
</dbReference>
<keyword evidence="4 10" id="KW-0677">Repeat</keyword>
<dbReference type="GO" id="GO:0031491">
    <property type="term" value="F:nucleosome binding"/>
    <property type="evidence" value="ECO:0007669"/>
    <property type="project" value="TreeGrafter"/>
</dbReference>
<evidence type="ECO:0000256" key="4">
    <source>
        <dbReference type="ARBA" id="ARBA00022737"/>
    </source>
</evidence>
<comment type="function">
    <text evidence="10">Required for replication-independent chromatin assembly and for the periodic repression of histone gene transcription during the cell cycle.</text>
</comment>
<dbReference type="GO" id="GO:0006355">
    <property type="term" value="P:regulation of DNA-templated transcription"/>
    <property type="evidence" value="ECO:0007669"/>
    <property type="project" value="InterPro"/>
</dbReference>
<feature type="compositionally biased region" description="Basic and acidic residues" evidence="11">
    <location>
        <begin position="589"/>
        <end position="599"/>
    </location>
</feature>
<evidence type="ECO:0000313" key="14">
    <source>
        <dbReference type="EMBL" id="OWF53709.1"/>
    </source>
</evidence>
<dbReference type="Pfam" id="PF09453">
    <property type="entry name" value="HIRA_B"/>
    <property type="match status" value="1"/>
</dbReference>
<feature type="repeat" description="WD" evidence="9">
    <location>
        <begin position="168"/>
        <end position="209"/>
    </location>
</feature>
<dbReference type="OrthoDB" id="1741719at2759"/>
<keyword evidence="7 10" id="KW-0804">Transcription</keyword>
<dbReference type="PANTHER" id="PTHR13831:SF0">
    <property type="entry name" value="PROTEIN HIRA"/>
    <property type="match status" value="1"/>
</dbReference>
<reference evidence="14 15" key="1">
    <citation type="journal article" date="2017" name="Nat. Ecol. Evol.">
        <title>Scallop genome provides insights into evolution of bilaterian karyotype and development.</title>
        <authorList>
            <person name="Wang S."/>
            <person name="Zhang J."/>
            <person name="Jiao W."/>
            <person name="Li J."/>
            <person name="Xun X."/>
            <person name="Sun Y."/>
            <person name="Guo X."/>
            <person name="Huan P."/>
            <person name="Dong B."/>
            <person name="Zhang L."/>
            <person name="Hu X."/>
            <person name="Sun X."/>
            <person name="Wang J."/>
            <person name="Zhao C."/>
            <person name="Wang Y."/>
            <person name="Wang D."/>
            <person name="Huang X."/>
            <person name="Wang R."/>
            <person name="Lv J."/>
            <person name="Li Y."/>
            <person name="Zhang Z."/>
            <person name="Liu B."/>
            <person name="Lu W."/>
            <person name="Hui Y."/>
            <person name="Liang J."/>
            <person name="Zhou Z."/>
            <person name="Hou R."/>
            <person name="Li X."/>
            <person name="Liu Y."/>
            <person name="Li H."/>
            <person name="Ning X."/>
            <person name="Lin Y."/>
            <person name="Zhao L."/>
            <person name="Xing Q."/>
            <person name="Dou J."/>
            <person name="Li Y."/>
            <person name="Mao J."/>
            <person name="Guo H."/>
            <person name="Dou H."/>
            <person name="Li T."/>
            <person name="Mu C."/>
            <person name="Jiang W."/>
            <person name="Fu Q."/>
            <person name="Fu X."/>
            <person name="Miao Y."/>
            <person name="Liu J."/>
            <person name="Yu Q."/>
            <person name="Li R."/>
            <person name="Liao H."/>
            <person name="Li X."/>
            <person name="Kong Y."/>
            <person name="Jiang Z."/>
            <person name="Chourrout D."/>
            <person name="Li R."/>
            <person name="Bao Z."/>
        </authorList>
    </citation>
    <scope>NUCLEOTIDE SEQUENCE [LARGE SCALE GENOMIC DNA]</scope>
    <source>
        <strain evidence="14 15">PY_sf001</strain>
    </source>
</reference>
<comment type="subcellular location">
    <subcellularLocation>
        <location evidence="1 10">Nucleus</location>
    </subcellularLocation>
</comment>
<keyword evidence="3 9" id="KW-0853">WD repeat</keyword>
<protein>
    <recommendedName>
        <fullName evidence="10">Protein HIRA</fullName>
    </recommendedName>
</protein>
<feature type="region of interest" description="Disordered" evidence="11">
    <location>
        <begin position="403"/>
        <end position="466"/>
    </location>
</feature>
<dbReference type="Proteomes" id="UP000242188">
    <property type="component" value="Unassembled WGS sequence"/>
</dbReference>
<dbReference type="SMART" id="SM00320">
    <property type="entry name" value="WD40"/>
    <property type="match status" value="8"/>
</dbReference>
<evidence type="ECO:0000259" key="13">
    <source>
        <dbReference type="Pfam" id="PF24105"/>
    </source>
</evidence>
<evidence type="ECO:0000259" key="12">
    <source>
        <dbReference type="Pfam" id="PF07569"/>
    </source>
</evidence>
<keyword evidence="6 10" id="KW-0805">Transcription regulation</keyword>
<evidence type="ECO:0000256" key="9">
    <source>
        <dbReference type="PROSITE-ProRule" id="PRU00221"/>
    </source>
</evidence>
<sequence length="996" mass="110943">MRLLKPSWVNHGGKPIFSVDIHPDGSRLATGGQGEDSGKVAIWNMGPIKDEREEKDDSIPKLLCQMDNHLACVNCVRWSSSGKYLASAGDDKLVMIWQISNYAGGTSVFGSGKQNVEQWRPASTLRGHTGDILDLSWSGNDAWLATCSVDNTIIVWNAEKFPEQIVMLKGHKGLVKGVTWDPVGKYLASQSDDRSVRIWRTKDWQEESVITEPFQECGGTTHVLRLNWSPDGHYIVSAHAMNNSGPVAQIIERDGWKCTLDFVGHRKAITSVRFNPNIFSKKSKKSSEKVQQYTCCAIGSRDRSLSVWLTSLKRPLVVLHDLFTNSILDISWGQNGMELVAGSCDGSIAYVDFSPEEIGVALSRKEMSMFLEKIYGRCLTAKTQGNSANQIIESAALLKLQQQQKQKQEEEKKQFPLSKQETPEKMDTSGSRSSLMNGLDGPFKPRDKQIETKTPDGRRRITPIFLCPQPDVNGSAIPAPYSAISSSIKFTTSKDTSKIRVEKQNIVTRPGIASPSPKSNQTASMSSPPAGSTPRSSSEATPKFSIRAESPKPINTLIQPMAALTPVKENVDKPEKVKSKTLVITPERPEKDRVKDKMKGVKRKHDGAHGERLERRGRPRKVDKERALAAAMTSTPLTPQTHVEKETIKYIATSSELKLPTPSVEKSFTKYVHGRAAEEKSLMLEVTNDIPLGSNKVHRIQLVRDGVREWEQVHTARILAVEGSREVMCVGCEDGSVHVYSGCGRRLVPQLVLNSRVARLSVNGYYVMALSQKGSLYIWNMQTKTAVIKDVNLSSIMSGEDTITRASMTTDGVPMVTLSNHKSFTFSSDLGCWALLYNKDDPLQHCSDHHSYTPATSILRTPGPLASLQPLQDRLGSLARRVMSSGHHLQQTATISHLESQLTACVSLQSGAEYKFWLHTYIRYIVKEGLETKLREVCDELLGPIYKTKRKSAWNNFMLGMDKRDILQEILPLIGKNLNLQRLFTEYQEQLDTIDR</sequence>
<dbReference type="STRING" id="6573.A0A210QY85"/>
<organism evidence="14 15">
    <name type="scientific">Mizuhopecten yessoensis</name>
    <name type="common">Japanese scallop</name>
    <name type="synonym">Patinopecten yessoensis</name>
    <dbReference type="NCBI Taxonomy" id="6573"/>
    <lineage>
        <taxon>Eukaryota</taxon>
        <taxon>Metazoa</taxon>
        <taxon>Spiralia</taxon>
        <taxon>Lophotrochozoa</taxon>
        <taxon>Mollusca</taxon>
        <taxon>Bivalvia</taxon>
        <taxon>Autobranchia</taxon>
        <taxon>Pteriomorphia</taxon>
        <taxon>Pectinida</taxon>
        <taxon>Pectinoidea</taxon>
        <taxon>Pectinidae</taxon>
        <taxon>Mizuhopecten</taxon>
    </lineage>
</organism>
<dbReference type="InterPro" id="IPR055410">
    <property type="entry name" value="Beta-prop_CAF1B_HIR1"/>
</dbReference>
<name>A0A210QY85_MIZYE</name>
<dbReference type="EMBL" id="NEDP02001230">
    <property type="protein sequence ID" value="OWF53709.1"/>
    <property type="molecule type" value="Genomic_DNA"/>
</dbReference>
<dbReference type="PROSITE" id="PS50294">
    <property type="entry name" value="WD_REPEATS_REGION"/>
    <property type="match status" value="3"/>
</dbReference>
<dbReference type="GO" id="GO:0005634">
    <property type="term" value="C:nucleus"/>
    <property type="evidence" value="ECO:0007669"/>
    <property type="project" value="UniProtKB-SubCell"/>
</dbReference>
<dbReference type="PROSITE" id="PS50082">
    <property type="entry name" value="WD_REPEATS_2"/>
    <property type="match status" value="3"/>
</dbReference>
<evidence type="ECO:0000313" key="15">
    <source>
        <dbReference type="Proteomes" id="UP000242188"/>
    </source>
</evidence>
<dbReference type="InterPro" id="IPR019015">
    <property type="entry name" value="HIRA_B_motif"/>
</dbReference>
<feature type="repeat" description="WD" evidence="9">
    <location>
        <begin position="66"/>
        <end position="101"/>
    </location>
</feature>
<gene>
    <name evidence="14" type="ORF">KP79_PYT15798</name>
</gene>
<accession>A0A210QY85</accession>
<evidence type="ECO:0000256" key="1">
    <source>
        <dbReference type="ARBA" id="ARBA00004123"/>
    </source>
</evidence>
<dbReference type="CDD" id="cd00200">
    <property type="entry name" value="WD40"/>
    <property type="match status" value="1"/>
</dbReference>
<keyword evidence="10" id="KW-0678">Repressor</keyword>
<feature type="region of interest" description="Disordered" evidence="11">
    <location>
        <begin position="501"/>
        <end position="555"/>
    </location>
</feature>
<dbReference type="GO" id="GO:0006338">
    <property type="term" value="P:chromatin remodeling"/>
    <property type="evidence" value="ECO:0007669"/>
    <property type="project" value="InterPro"/>
</dbReference>
<dbReference type="InterPro" id="IPR036322">
    <property type="entry name" value="WD40_repeat_dom_sf"/>
</dbReference>
<dbReference type="GO" id="GO:0006351">
    <property type="term" value="P:DNA-templated transcription"/>
    <property type="evidence" value="ECO:0007669"/>
    <property type="project" value="InterPro"/>
</dbReference>
<comment type="caution">
    <text evidence="14">The sequence shown here is derived from an EMBL/GenBank/DDBJ whole genome shotgun (WGS) entry which is preliminary data.</text>
</comment>
<dbReference type="InterPro" id="IPR031120">
    <property type="entry name" value="HIR1-like"/>
</dbReference>
<dbReference type="Gene3D" id="2.130.10.10">
    <property type="entry name" value="YVTN repeat-like/Quinoprotein amine dehydrogenase"/>
    <property type="match status" value="3"/>
</dbReference>
<dbReference type="Pfam" id="PF07569">
    <property type="entry name" value="Hira"/>
    <property type="match status" value="1"/>
</dbReference>
<feature type="compositionally biased region" description="Basic and acidic residues" evidence="11">
    <location>
        <begin position="607"/>
        <end position="622"/>
    </location>
</feature>
<proteinExistence type="inferred from homology"/>
<evidence type="ECO:0000256" key="8">
    <source>
        <dbReference type="ARBA" id="ARBA00023242"/>
    </source>
</evidence>